<feature type="chain" id="PRO_5001570855" description="protein disulfide-isomerase" evidence="7">
    <location>
        <begin position="28"/>
        <end position="417"/>
    </location>
</feature>
<dbReference type="OrthoDB" id="10264505at2759"/>
<keyword evidence="7" id="KW-0732">Signal</keyword>
<name>A0A058Z7R6_FONAL</name>
<keyword evidence="5" id="KW-0676">Redox-active center</keyword>
<proteinExistence type="predicted"/>
<evidence type="ECO:0000256" key="4">
    <source>
        <dbReference type="ARBA" id="ARBA00023235"/>
    </source>
</evidence>
<keyword evidence="4" id="KW-0413">Isomerase</keyword>
<feature type="signal peptide" evidence="7">
    <location>
        <begin position="1"/>
        <end position="27"/>
    </location>
</feature>
<dbReference type="Gene3D" id="3.40.30.10">
    <property type="entry name" value="Glutaredoxin"/>
    <property type="match status" value="2"/>
</dbReference>
<dbReference type="PANTHER" id="PTHR45672">
    <property type="entry name" value="PROTEIN DISULFIDE-ISOMERASE C17H9.14C-RELATED"/>
    <property type="match status" value="1"/>
</dbReference>
<dbReference type="RefSeq" id="XP_009495762.1">
    <property type="nucleotide sequence ID" value="XM_009497487.1"/>
</dbReference>
<dbReference type="GO" id="GO:0006457">
    <property type="term" value="P:protein folding"/>
    <property type="evidence" value="ECO:0007669"/>
    <property type="project" value="TreeGrafter"/>
</dbReference>
<dbReference type="Gene3D" id="1.20.1150.12">
    <property type="entry name" value="Endoplasmic reticulum resident protein 29, C-terminal domain"/>
    <property type="match status" value="1"/>
</dbReference>
<dbReference type="InterPro" id="IPR051063">
    <property type="entry name" value="PDI"/>
</dbReference>
<keyword evidence="10" id="KW-1185">Reference proteome</keyword>
<evidence type="ECO:0000256" key="3">
    <source>
        <dbReference type="ARBA" id="ARBA00023157"/>
    </source>
</evidence>
<dbReference type="InterPro" id="IPR036249">
    <property type="entry name" value="Thioredoxin-like_sf"/>
</dbReference>
<dbReference type="InterPro" id="IPR011679">
    <property type="entry name" value="ERp29_C"/>
</dbReference>
<dbReference type="Pfam" id="PF07749">
    <property type="entry name" value="ERp29"/>
    <property type="match status" value="1"/>
</dbReference>
<dbReference type="PANTHER" id="PTHR45672:SF11">
    <property type="entry name" value="PROTEIN DISULFIDE-ISOMERASE C17H9.14C"/>
    <property type="match status" value="1"/>
</dbReference>
<evidence type="ECO:0000256" key="2">
    <source>
        <dbReference type="ARBA" id="ARBA00012723"/>
    </source>
</evidence>
<dbReference type="AlphaFoldDB" id="A0A058Z7R6"/>
<organism evidence="9">
    <name type="scientific">Fonticula alba</name>
    <name type="common">Slime mold</name>
    <dbReference type="NCBI Taxonomy" id="691883"/>
    <lineage>
        <taxon>Eukaryota</taxon>
        <taxon>Rotosphaerida</taxon>
        <taxon>Fonticulaceae</taxon>
        <taxon>Fonticula</taxon>
    </lineage>
</organism>
<dbReference type="Pfam" id="PF00085">
    <property type="entry name" value="Thioredoxin"/>
    <property type="match status" value="2"/>
</dbReference>
<dbReference type="GO" id="GO:0003756">
    <property type="term" value="F:protein disulfide isomerase activity"/>
    <property type="evidence" value="ECO:0007669"/>
    <property type="project" value="UniProtKB-EC"/>
</dbReference>
<evidence type="ECO:0000256" key="7">
    <source>
        <dbReference type="SAM" id="SignalP"/>
    </source>
</evidence>
<dbReference type="EC" id="5.3.4.1" evidence="2"/>
<dbReference type="eggNOG" id="KOG0191">
    <property type="taxonomic scope" value="Eukaryota"/>
</dbReference>
<accession>A0A058Z7R6</accession>
<reference evidence="9" key="1">
    <citation type="submission" date="2013-04" db="EMBL/GenBank/DDBJ databases">
        <title>The Genome Sequence of Fonticula alba ATCC 38817.</title>
        <authorList>
            <consortium name="The Broad Institute Genomics Platform"/>
            <person name="Russ C."/>
            <person name="Cuomo C."/>
            <person name="Burger G."/>
            <person name="Gray M.W."/>
            <person name="Holland P.W.H."/>
            <person name="King N."/>
            <person name="Lang F.B.F."/>
            <person name="Roger A.J."/>
            <person name="Ruiz-Trillo I."/>
            <person name="Brown M."/>
            <person name="Walker B."/>
            <person name="Young S."/>
            <person name="Zeng Q."/>
            <person name="Gargeya S."/>
            <person name="Fitzgerald M."/>
            <person name="Haas B."/>
            <person name="Abouelleil A."/>
            <person name="Allen A.W."/>
            <person name="Alvarado L."/>
            <person name="Arachchi H.M."/>
            <person name="Berlin A.M."/>
            <person name="Chapman S.B."/>
            <person name="Gainer-Dewar J."/>
            <person name="Goldberg J."/>
            <person name="Griggs A."/>
            <person name="Gujja S."/>
            <person name="Hansen M."/>
            <person name="Howarth C."/>
            <person name="Imamovic A."/>
            <person name="Ireland A."/>
            <person name="Larimer J."/>
            <person name="McCowan C."/>
            <person name="Murphy C."/>
            <person name="Pearson M."/>
            <person name="Poon T.W."/>
            <person name="Priest M."/>
            <person name="Roberts A."/>
            <person name="Saif S."/>
            <person name="Shea T."/>
            <person name="Sisk P."/>
            <person name="Sykes S."/>
            <person name="Wortman J."/>
            <person name="Nusbaum C."/>
            <person name="Birren B."/>
        </authorList>
    </citation>
    <scope>NUCLEOTIDE SEQUENCE [LARGE SCALE GENOMIC DNA]</scope>
    <source>
        <strain evidence="9">ATCC 38817</strain>
    </source>
</reference>
<protein>
    <recommendedName>
        <fullName evidence="2">protein disulfide-isomerase</fullName>
        <ecNumber evidence="2">5.3.4.1</ecNumber>
    </recommendedName>
</protein>
<dbReference type="EMBL" id="KB932205">
    <property type="protein sequence ID" value="KCV70156.1"/>
    <property type="molecule type" value="Genomic_DNA"/>
</dbReference>
<evidence type="ECO:0000259" key="8">
    <source>
        <dbReference type="PROSITE" id="PS51352"/>
    </source>
</evidence>
<evidence type="ECO:0000313" key="10">
    <source>
        <dbReference type="Proteomes" id="UP000030693"/>
    </source>
</evidence>
<dbReference type="STRING" id="691883.A0A058Z7R6"/>
<evidence type="ECO:0000256" key="1">
    <source>
        <dbReference type="ARBA" id="ARBA00001182"/>
    </source>
</evidence>
<dbReference type="InterPro" id="IPR036356">
    <property type="entry name" value="ERp29_C_sf"/>
</dbReference>
<sequence>MGVSRPAVRLALALMALLGLALLATQAVPVRPVATMAPSSVPVQLDDIQLRMATHQAHRHALVFFYTEWCDDCRDLEDHFNDAAVGLSDFAESILVGRLDGEYFPSIARKYSPEGFPSLALIPREDPTAVAFYEGPNDVHAILDFVRQHTGLNALPPLPRPRFLQPLTGYQMLEHAARGEQHVVALLYAPWCYHSTRMLSVMERVAALFATEPTVLLIRVDLDESPYLREEIGTVAPPSLVLFPRGAPADALPLEFGASRDLENIVDFINRQTGTQRHHYGGFLPEVGRLPELDRLAADFAMAQCPGASVTAGARAASDILRQTAQHMADGQFTSAEVAPYLAVMQGALHEPGFIGRELRRLERLVHSRSITQEQADRMHLRANVLRAFVHDCGQRPEPEPVADGWAAVRSHDEDLP</sequence>
<comment type="catalytic activity">
    <reaction evidence="1">
        <text>Catalyzes the rearrangement of -S-S- bonds in proteins.</text>
        <dbReference type="EC" id="5.3.4.1"/>
    </reaction>
</comment>
<dbReference type="SUPFAM" id="SSF52833">
    <property type="entry name" value="Thioredoxin-like"/>
    <property type="match status" value="2"/>
</dbReference>
<feature type="domain" description="Thioredoxin" evidence="8">
    <location>
        <begin position="154"/>
        <end position="303"/>
    </location>
</feature>
<dbReference type="OMA" id="FINEHAG"/>
<dbReference type="GO" id="GO:0005783">
    <property type="term" value="C:endoplasmic reticulum"/>
    <property type="evidence" value="ECO:0007669"/>
    <property type="project" value="InterPro"/>
</dbReference>
<dbReference type="GeneID" id="20528341"/>
<evidence type="ECO:0000256" key="5">
    <source>
        <dbReference type="ARBA" id="ARBA00023284"/>
    </source>
</evidence>
<dbReference type="CDD" id="cd02961">
    <property type="entry name" value="PDI_a_family"/>
    <property type="match status" value="2"/>
</dbReference>
<evidence type="ECO:0000256" key="6">
    <source>
        <dbReference type="SAM" id="MobiDB-lite"/>
    </source>
</evidence>
<gene>
    <name evidence="9" type="ORF">H696_03616</name>
</gene>
<dbReference type="InterPro" id="IPR013766">
    <property type="entry name" value="Thioredoxin_domain"/>
</dbReference>
<dbReference type="PROSITE" id="PS51352">
    <property type="entry name" value="THIOREDOXIN_2"/>
    <property type="match status" value="2"/>
</dbReference>
<feature type="region of interest" description="Disordered" evidence="6">
    <location>
        <begin position="397"/>
        <end position="417"/>
    </location>
</feature>
<dbReference type="SUPFAM" id="SSF47933">
    <property type="entry name" value="ERP29 C domain-like"/>
    <property type="match status" value="1"/>
</dbReference>
<evidence type="ECO:0000313" key="9">
    <source>
        <dbReference type="EMBL" id="KCV70156.1"/>
    </source>
</evidence>
<dbReference type="Proteomes" id="UP000030693">
    <property type="component" value="Unassembled WGS sequence"/>
</dbReference>
<keyword evidence="3" id="KW-1015">Disulfide bond</keyword>
<feature type="domain" description="Thioredoxin" evidence="8">
    <location>
        <begin position="22"/>
        <end position="151"/>
    </location>
</feature>